<evidence type="ECO:0000313" key="3">
    <source>
        <dbReference type="EMBL" id="RYV50489.1"/>
    </source>
</evidence>
<dbReference type="OrthoDB" id="9800872at2"/>
<evidence type="ECO:0000259" key="2">
    <source>
        <dbReference type="PROSITE" id="PS50206"/>
    </source>
</evidence>
<dbReference type="SUPFAM" id="SSF52821">
    <property type="entry name" value="Rhodanese/Cell cycle control phosphatase"/>
    <property type="match status" value="1"/>
</dbReference>
<sequence>MQIRRGAAAVIVSATMVIGGLAGCSTAPDAVTDVTVSDAATVLAEPDVTVIDVRTAGEFAAGHLADAVNIDVEGGAFESGVADLPKDATYVVYCQSGNRSGVATDTLAGLGFTDVYDVEGGIAAWQAEGGPVVLD</sequence>
<keyword evidence="4" id="KW-1185">Reference proteome</keyword>
<reference evidence="3 4" key="1">
    <citation type="submission" date="2019-01" db="EMBL/GenBank/DDBJ databases">
        <title>Novel species of Cellulomonas.</title>
        <authorList>
            <person name="Liu Q."/>
            <person name="Xin Y.-H."/>
        </authorList>
    </citation>
    <scope>NUCLEOTIDE SEQUENCE [LARGE SCALE GENOMIC DNA]</scope>
    <source>
        <strain evidence="3 4">HLT2-17</strain>
    </source>
</reference>
<dbReference type="PANTHER" id="PTHR43031:SF16">
    <property type="entry name" value="OXIDOREDUCTASE"/>
    <property type="match status" value="1"/>
</dbReference>
<dbReference type="Proteomes" id="UP000293764">
    <property type="component" value="Unassembled WGS sequence"/>
</dbReference>
<dbReference type="Pfam" id="PF00581">
    <property type="entry name" value="Rhodanese"/>
    <property type="match status" value="1"/>
</dbReference>
<gene>
    <name evidence="3" type="ORF">EUA98_13180</name>
</gene>
<organism evidence="3 4">
    <name type="scientific">Pengzhenrongella frigida</name>
    <dbReference type="NCBI Taxonomy" id="1259133"/>
    <lineage>
        <taxon>Bacteria</taxon>
        <taxon>Bacillati</taxon>
        <taxon>Actinomycetota</taxon>
        <taxon>Actinomycetes</taxon>
        <taxon>Micrococcales</taxon>
        <taxon>Pengzhenrongella</taxon>
    </lineage>
</organism>
<dbReference type="CDD" id="cd00158">
    <property type="entry name" value="RHOD"/>
    <property type="match status" value="1"/>
</dbReference>
<dbReference type="InterPro" id="IPR050229">
    <property type="entry name" value="GlpE_sulfurtransferase"/>
</dbReference>
<dbReference type="EMBL" id="SDWW01000032">
    <property type="protein sequence ID" value="RYV50489.1"/>
    <property type="molecule type" value="Genomic_DNA"/>
</dbReference>
<dbReference type="InterPro" id="IPR001763">
    <property type="entry name" value="Rhodanese-like_dom"/>
</dbReference>
<dbReference type="PANTHER" id="PTHR43031">
    <property type="entry name" value="FAD-DEPENDENT OXIDOREDUCTASE"/>
    <property type="match status" value="1"/>
</dbReference>
<name>A0A4Q5MY01_9MICO</name>
<accession>A0A4Q5MY01</accession>
<proteinExistence type="predicted"/>
<keyword evidence="1" id="KW-0732">Signal</keyword>
<evidence type="ECO:0000256" key="1">
    <source>
        <dbReference type="SAM" id="SignalP"/>
    </source>
</evidence>
<feature type="chain" id="PRO_5039100859" evidence="1">
    <location>
        <begin position="23"/>
        <end position="135"/>
    </location>
</feature>
<comment type="caution">
    <text evidence="3">The sequence shown here is derived from an EMBL/GenBank/DDBJ whole genome shotgun (WGS) entry which is preliminary data.</text>
</comment>
<protein>
    <submittedName>
        <fullName evidence="3">Rhodanese-like domain-containing protein</fullName>
    </submittedName>
</protein>
<dbReference type="SMART" id="SM00450">
    <property type="entry name" value="RHOD"/>
    <property type="match status" value="1"/>
</dbReference>
<dbReference type="PROSITE" id="PS51257">
    <property type="entry name" value="PROKAR_LIPOPROTEIN"/>
    <property type="match status" value="1"/>
</dbReference>
<dbReference type="InterPro" id="IPR036873">
    <property type="entry name" value="Rhodanese-like_dom_sf"/>
</dbReference>
<dbReference type="AlphaFoldDB" id="A0A4Q5MY01"/>
<dbReference type="RefSeq" id="WP_130103154.1">
    <property type="nucleotide sequence ID" value="NZ_SDWW01000032.1"/>
</dbReference>
<feature type="signal peptide" evidence="1">
    <location>
        <begin position="1"/>
        <end position="22"/>
    </location>
</feature>
<feature type="domain" description="Rhodanese" evidence="2">
    <location>
        <begin position="44"/>
        <end position="134"/>
    </location>
</feature>
<evidence type="ECO:0000313" key="4">
    <source>
        <dbReference type="Proteomes" id="UP000293764"/>
    </source>
</evidence>
<dbReference type="PROSITE" id="PS50206">
    <property type="entry name" value="RHODANESE_3"/>
    <property type="match status" value="1"/>
</dbReference>
<dbReference type="Gene3D" id="3.40.250.10">
    <property type="entry name" value="Rhodanese-like domain"/>
    <property type="match status" value="1"/>
</dbReference>